<sequence>MPGGCRVRSAGCGRGGGHERKKPMNPTESLPAKMFLLAFDPGRGRLTSRDNLGYLLRASALAELVLNGRLRDEDGKAVADGRVPGPDPVLAGVWNDVGSNPARSWRRWVGRDRGRTFGEVRDQLAEAGVLKTERVRFLGLVPHTRITLRDTRAARQVADQVSRAIRGGQAAARVPQDAAVLAALAAAGQLRVVLSGRDRRQYKARLDRFAEPVEPVVKALHRVITAKRAAAASGG</sequence>
<dbReference type="GO" id="GO:0070273">
    <property type="term" value="F:phosphatidylinositol-4-phosphate binding"/>
    <property type="evidence" value="ECO:0007669"/>
    <property type="project" value="InterPro"/>
</dbReference>
<dbReference type="Gene3D" id="1.10.3630.10">
    <property type="entry name" value="yeast vps74-n-term truncation variant domain like"/>
    <property type="match status" value="1"/>
</dbReference>
<evidence type="ECO:0000256" key="4">
    <source>
        <dbReference type="ARBA" id="ARBA00023136"/>
    </source>
</evidence>
<dbReference type="GO" id="GO:0005737">
    <property type="term" value="C:cytoplasm"/>
    <property type="evidence" value="ECO:0007669"/>
    <property type="project" value="UniProtKB-ARBA"/>
</dbReference>
<keyword evidence="3" id="KW-0446">Lipid-binding</keyword>
<keyword evidence="2" id="KW-0333">Golgi apparatus</keyword>
<organism evidence="6 7">
    <name type="scientific">Amycolatopsis pithecellobii</name>
    <dbReference type="NCBI Taxonomy" id="664692"/>
    <lineage>
        <taxon>Bacteria</taxon>
        <taxon>Bacillati</taxon>
        <taxon>Actinomycetota</taxon>
        <taxon>Actinomycetes</taxon>
        <taxon>Pseudonocardiales</taxon>
        <taxon>Pseudonocardiaceae</taxon>
        <taxon>Amycolatopsis</taxon>
    </lineage>
</organism>
<evidence type="ECO:0000256" key="3">
    <source>
        <dbReference type="ARBA" id="ARBA00023121"/>
    </source>
</evidence>
<accession>A0A6N7Z8J0</accession>
<dbReference type="InterPro" id="IPR008628">
    <property type="entry name" value="GPP34-like"/>
</dbReference>
<dbReference type="Proteomes" id="UP000440096">
    <property type="component" value="Unassembled WGS sequence"/>
</dbReference>
<protein>
    <submittedName>
        <fullName evidence="6">GPP34 family phosphoprotein</fullName>
    </submittedName>
</protein>
<keyword evidence="7" id="KW-1185">Reference proteome</keyword>
<evidence type="ECO:0000313" key="6">
    <source>
        <dbReference type="EMBL" id="MTD56846.1"/>
    </source>
</evidence>
<comment type="caution">
    <text evidence="6">The sequence shown here is derived from an EMBL/GenBank/DDBJ whole genome shotgun (WGS) entry which is preliminary data.</text>
</comment>
<dbReference type="Pfam" id="PF05719">
    <property type="entry name" value="GPP34"/>
    <property type="match status" value="1"/>
</dbReference>
<comment type="subcellular location">
    <subcellularLocation>
        <location evidence="1">Golgi apparatus membrane</location>
        <topology evidence="1">Peripheral membrane protein</topology>
        <orientation evidence="1">Cytoplasmic side</orientation>
    </subcellularLocation>
</comment>
<dbReference type="InterPro" id="IPR038261">
    <property type="entry name" value="GPP34-like_sf"/>
</dbReference>
<dbReference type="EMBL" id="WMBA01000039">
    <property type="protein sequence ID" value="MTD56846.1"/>
    <property type="molecule type" value="Genomic_DNA"/>
</dbReference>
<feature type="region of interest" description="Disordered" evidence="5">
    <location>
        <begin position="1"/>
        <end position="27"/>
    </location>
</feature>
<dbReference type="OrthoDB" id="4717569at2"/>
<evidence type="ECO:0000313" key="7">
    <source>
        <dbReference type="Proteomes" id="UP000440096"/>
    </source>
</evidence>
<dbReference type="GO" id="GO:0012505">
    <property type="term" value="C:endomembrane system"/>
    <property type="evidence" value="ECO:0007669"/>
    <property type="project" value="UniProtKB-ARBA"/>
</dbReference>
<evidence type="ECO:0000256" key="1">
    <source>
        <dbReference type="ARBA" id="ARBA00004255"/>
    </source>
</evidence>
<evidence type="ECO:0000256" key="2">
    <source>
        <dbReference type="ARBA" id="ARBA00023034"/>
    </source>
</evidence>
<dbReference type="AlphaFoldDB" id="A0A6N7Z8J0"/>
<proteinExistence type="predicted"/>
<evidence type="ECO:0000256" key="5">
    <source>
        <dbReference type="SAM" id="MobiDB-lite"/>
    </source>
</evidence>
<name>A0A6N7Z8J0_9PSEU</name>
<reference evidence="6 7" key="1">
    <citation type="submission" date="2019-11" db="EMBL/GenBank/DDBJ databases">
        <title>Draft genome of Amycolatopsis RM579.</title>
        <authorList>
            <person name="Duangmal K."/>
            <person name="Mingma R."/>
        </authorList>
    </citation>
    <scope>NUCLEOTIDE SEQUENCE [LARGE SCALE GENOMIC DNA]</scope>
    <source>
        <strain evidence="6 7">RM579</strain>
    </source>
</reference>
<gene>
    <name evidence="6" type="ORF">GKO32_23145</name>
</gene>
<keyword evidence="4" id="KW-0472">Membrane</keyword>